<evidence type="ECO:0000256" key="3">
    <source>
        <dbReference type="ARBA" id="ARBA00022478"/>
    </source>
</evidence>
<evidence type="ECO:0000256" key="14">
    <source>
        <dbReference type="RuleBase" id="RU003474"/>
    </source>
</evidence>
<dbReference type="GO" id="GO:0005730">
    <property type="term" value="C:nucleolus"/>
    <property type="evidence" value="ECO:0007669"/>
    <property type="project" value="UniProtKB-SubCell"/>
</dbReference>
<feature type="binding site" evidence="12">
    <location>
        <position position="7"/>
    </location>
    <ligand>
        <name>Zn(2+)</name>
        <dbReference type="ChEBI" id="CHEBI:29105"/>
        <label>1</label>
    </ligand>
</feature>
<protein>
    <recommendedName>
        <fullName evidence="11">DNA-directed RNA polymerase subunit</fullName>
    </recommendedName>
</protein>
<feature type="binding site" evidence="12">
    <location>
        <position position="108"/>
    </location>
    <ligand>
        <name>Zn(2+)</name>
        <dbReference type="ChEBI" id="CHEBI:29105"/>
        <label>2</label>
    </ligand>
</feature>
<dbReference type="PANTHER" id="PTHR11239:SF1">
    <property type="entry name" value="DNA-DIRECTED RNA POLYMERASE II SUBUNIT RPB9"/>
    <property type="match status" value="1"/>
</dbReference>
<evidence type="ECO:0000313" key="16">
    <source>
        <dbReference type="EMBL" id="KAG2224964.1"/>
    </source>
</evidence>
<dbReference type="InterPro" id="IPR034012">
    <property type="entry name" value="Zn_ribbon_RPB9_C"/>
</dbReference>
<dbReference type="GO" id="GO:0006283">
    <property type="term" value="P:transcription-coupled nucleotide-excision repair"/>
    <property type="evidence" value="ECO:0007669"/>
    <property type="project" value="TreeGrafter"/>
</dbReference>
<evidence type="ECO:0000256" key="6">
    <source>
        <dbReference type="ARBA" id="ARBA00022833"/>
    </source>
</evidence>
<comment type="similarity">
    <text evidence="11 14">Belongs to the archaeal rpoM/eukaryotic RPA12/RPB9/RPC11 RNA polymerase family.</text>
</comment>
<dbReference type="SUPFAM" id="SSF57783">
    <property type="entry name" value="Zinc beta-ribbon"/>
    <property type="match status" value="2"/>
</dbReference>
<keyword evidence="6 12" id="KW-0862">Zinc</keyword>
<dbReference type="FunFam" id="2.20.25.10:FF:000008">
    <property type="entry name" value="DNA-directed RNA polymerase II subunit RPB9"/>
    <property type="match status" value="1"/>
</dbReference>
<dbReference type="CDD" id="cd10508">
    <property type="entry name" value="Zn-ribbon_RPB9"/>
    <property type="match status" value="1"/>
</dbReference>
<evidence type="ECO:0000256" key="10">
    <source>
        <dbReference type="ARBA" id="ARBA00063449"/>
    </source>
</evidence>
<dbReference type="GO" id="GO:0003899">
    <property type="term" value="F:DNA-directed RNA polymerase activity"/>
    <property type="evidence" value="ECO:0007669"/>
    <property type="project" value="InterPro"/>
</dbReference>
<keyword evidence="7 11" id="KW-0804">Transcription</keyword>
<dbReference type="EMBL" id="JAEPRB010000034">
    <property type="protein sequence ID" value="KAG2224964.1"/>
    <property type="molecule type" value="Genomic_DNA"/>
</dbReference>
<evidence type="ECO:0000256" key="7">
    <source>
        <dbReference type="ARBA" id="ARBA00023163"/>
    </source>
</evidence>
<feature type="domain" description="TFIIS-type" evidence="15">
    <location>
        <begin position="71"/>
        <end position="113"/>
    </location>
</feature>
<evidence type="ECO:0000256" key="1">
    <source>
        <dbReference type="ARBA" id="ARBA00004604"/>
    </source>
</evidence>
<evidence type="ECO:0000256" key="2">
    <source>
        <dbReference type="ARBA" id="ARBA00011730"/>
    </source>
</evidence>
<proteinExistence type="inferred from homology"/>
<dbReference type="Pfam" id="PF02150">
    <property type="entry name" value="Zn_ribbon_RPB9"/>
    <property type="match status" value="1"/>
</dbReference>
<keyword evidence="5 13" id="KW-0863">Zinc-finger</keyword>
<accession>A0A8H7VS23</accession>
<comment type="caution">
    <text evidence="16">The sequence shown here is derived from an EMBL/GenBank/DDBJ whole genome shotgun (WGS) entry which is preliminary data.</text>
</comment>
<keyword evidence="17" id="KW-1185">Reference proteome</keyword>
<gene>
    <name evidence="16" type="ORF">INT45_000085</name>
</gene>
<comment type="function">
    <text evidence="9">DNA-dependent RNA polymerase catalyzes the transcription of DNA into RNA using the four ribonucleoside triphosphates as substrates. Component of RNA polymerase II which synthesizes mRNA precursors and many functional non-coding RNAs. Pol II is the central component of the basal RNA polymerase II transcription machinery. It is composed of mobile elements that move relative to each other. Component of RNA polymerases IV and V which mediate short-interfering RNAs (siRNA) accumulation and subsequent RNA-directed DNA methylation-dependent (RdDM) transcriptional gene silencing (TGS) of endogenous repeated sequences, including transposable elements. Required for RNA silencing.</text>
</comment>
<organism evidence="16 17">
    <name type="scientific">Circinella minor</name>
    <dbReference type="NCBI Taxonomy" id="1195481"/>
    <lineage>
        <taxon>Eukaryota</taxon>
        <taxon>Fungi</taxon>
        <taxon>Fungi incertae sedis</taxon>
        <taxon>Mucoromycota</taxon>
        <taxon>Mucoromycotina</taxon>
        <taxon>Mucoromycetes</taxon>
        <taxon>Mucorales</taxon>
        <taxon>Lichtheimiaceae</taxon>
        <taxon>Circinella</taxon>
    </lineage>
</organism>
<dbReference type="SMART" id="SM00440">
    <property type="entry name" value="ZnF_C2C2"/>
    <property type="match status" value="1"/>
</dbReference>
<feature type="binding site" evidence="12">
    <location>
        <position position="103"/>
    </location>
    <ligand>
        <name>Zn(2+)</name>
        <dbReference type="ChEBI" id="CHEBI:29105"/>
        <label>2</label>
    </ligand>
</feature>
<name>A0A8H7VS23_9FUNG</name>
<dbReference type="GO" id="GO:0000419">
    <property type="term" value="C:RNA polymerase V complex"/>
    <property type="evidence" value="ECO:0007669"/>
    <property type="project" value="UniProtKB-ARBA"/>
</dbReference>
<feature type="binding site" evidence="12">
    <location>
        <position position="78"/>
    </location>
    <ligand>
        <name>Zn(2+)</name>
        <dbReference type="ChEBI" id="CHEBI:29105"/>
        <label>2</label>
    </ligand>
</feature>
<evidence type="ECO:0000256" key="9">
    <source>
        <dbReference type="ARBA" id="ARBA00055413"/>
    </source>
</evidence>
<dbReference type="InterPro" id="IPR001222">
    <property type="entry name" value="Znf_TFIIS"/>
</dbReference>
<keyword evidence="8 11" id="KW-0539">Nucleus</keyword>
<comment type="subunit">
    <text evidence="10">Component of the RNA polymerase II, IV and V complexes. Interacts with NRPD1.</text>
</comment>
<comment type="subunit">
    <text evidence="2">Component of the RNA polymerase II (Pol II) complex consisting of 12 subunits.</text>
</comment>
<sequence>MATFKYCLDCNNLLYPREDKTNRRLLFACRNCQYEEDADNLCVYRHEIIHAASEQTMIVSDLSADPTLPRANVICEKCGSQEAVFFQSTSRRADAKMTLFYVCGNRNCSHRWSE</sequence>
<dbReference type="GO" id="GO:0008270">
    <property type="term" value="F:zinc ion binding"/>
    <property type="evidence" value="ECO:0007669"/>
    <property type="project" value="UniProtKB-KW"/>
</dbReference>
<evidence type="ECO:0000256" key="8">
    <source>
        <dbReference type="ARBA" id="ARBA00023242"/>
    </source>
</evidence>
<dbReference type="InterPro" id="IPR019761">
    <property type="entry name" value="DNA-dir_RNA_pol-M_15_CS"/>
</dbReference>
<dbReference type="AlphaFoldDB" id="A0A8H7VS23"/>
<dbReference type="PROSITE" id="PS51133">
    <property type="entry name" value="ZF_TFIIS_2"/>
    <property type="match status" value="1"/>
</dbReference>
<keyword evidence="3 11" id="KW-0240">DNA-directed RNA polymerase</keyword>
<dbReference type="FunFam" id="2.20.25.10:FF:000004">
    <property type="entry name" value="DNA-directed RNA polymerase subunit"/>
    <property type="match status" value="1"/>
</dbReference>
<dbReference type="Gene3D" id="2.20.25.10">
    <property type="match status" value="2"/>
</dbReference>
<dbReference type="SMART" id="SM00661">
    <property type="entry name" value="RPOL9"/>
    <property type="match status" value="1"/>
</dbReference>
<dbReference type="GO" id="GO:0003676">
    <property type="term" value="F:nucleic acid binding"/>
    <property type="evidence" value="ECO:0007669"/>
    <property type="project" value="InterPro"/>
</dbReference>
<dbReference type="Proteomes" id="UP000646827">
    <property type="component" value="Unassembled WGS sequence"/>
</dbReference>
<evidence type="ECO:0000259" key="15">
    <source>
        <dbReference type="PROSITE" id="PS51133"/>
    </source>
</evidence>
<evidence type="ECO:0000256" key="4">
    <source>
        <dbReference type="ARBA" id="ARBA00022723"/>
    </source>
</evidence>
<evidence type="ECO:0000313" key="17">
    <source>
        <dbReference type="Proteomes" id="UP000646827"/>
    </source>
</evidence>
<dbReference type="PANTHER" id="PTHR11239">
    <property type="entry name" value="DNA-DIRECTED RNA POLYMERASE"/>
    <property type="match status" value="1"/>
</dbReference>
<feature type="binding site" evidence="12">
    <location>
        <position position="29"/>
    </location>
    <ligand>
        <name>Zn(2+)</name>
        <dbReference type="ChEBI" id="CHEBI:29105"/>
        <label>1</label>
    </ligand>
</feature>
<feature type="binding site" evidence="12">
    <location>
        <position position="75"/>
    </location>
    <ligand>
        <name>Zn(2+)</name>
        <dbReference type="ChEBI" id="CHEBI:29105"/>
        <label>2</label>
    </ligand>
</feature>
<feature type="binding site" evidence="12">
    <location>
        <position position="10"/>
    </location>
    <ligand>
        <name>Zn(2+)</name>
        <dbReference type="ChEBI" id="CHEBI:29105"/>
        <label>1</label>
    </ligand>
</feature>
<dbReference type="GO" id="GO:0006367">
    <property type="term" value="P:transcription initiation at RNA polymerase II promoter"/>
    <property type="evidence" value="ECO:0007669"/>
    <property type="project" value="TreeGrafter"/>
</dbReference>
<dbReference type="InterPro" id="IPR001529">
    <property type="entry name" value="Zn_ribbon_RPB9"/>
</dbReference>
<evidence type="ECO:0000256" key="12">
    <source>
        <dbReference type="PIRSR" id="PIRSR005586-1"/>
    </source>
</evidence>
<dbReference type="OrthoDB" id="282270at2759"/>
<evidence type="ECO:0000256" key="11">
    <source>
        <dbReference type="PIRNR" id="PIRNR005586"/>
    </source>
</evidence>
<dbReference type="GO" id="GO:0001193">
    <property type="term" value="P:maintenance of transcriptional fidelity during transcription elongation by RNA polymerase II"/>
    <property type="evidence" value="ECO:0007669"/>
    <property type="project" value="TreeGrafter"/>
</dbReference>
<dbReference type="Pfam" id="PF01096">
    <property type="entry name" value="Zn_ribbon_TFIIS"/>
    <property type="match status" value="1"/>
</dbReference>
<comment type="subcellular location">
    <subcellularLocation>
        <location evidence="1">Nucleus</location>
        <location evidence="1">Nucleolus</location>
    </subcellularLocation>
</comment>
<evidence type="ECO:0000256" key="13">
    <source>
        <dbReference type="PIRSR" id="PIRSR005586-2"/>
    </source>
</evidence>
<dbReference type="InterPro" id="IPR012164">
    <property type="entry name" value="Rpa12/Rpb9/Rpc10/TFS"/>
</dbReference>
<keyword evidence="4 12" id="KW-0479">Metal-binding</keyword>
<feature type="zinc finger region" description="C4-type" evidence="13">
    <location>
        <begin position="7"/>
        <end position="32"/>
    </location>
</feature>
<dbReference type="GO" id="GO:0005665">
    <property type="term" value="C:RNA polymerase II, core complex"/>
    <property type="evidence" value="ECO:0007669"/>
    <property type="project" value="TreeGrafter"/>
</dbReference>
<dbReference type="PROSITE" id="PS01030">
    <property type="entry name" value="RNA_POL_M_15KD"/>
    <property type="match status" value="1"/>
</dbReference>
<evidence type="ECO:0000256" key="5">
    <source>
        <dbReference type="ARBA" id="ARBA00022771"/>
    </source>
</evidence>
<feature type="binding site" evidence="12">
    <location>
        <position position="32"/>
    </location>
    <ligand>
        <name>Zn(2+)</name>
        <dbReference type="ChEBI" id="CHEBI:29105"/>
        <label>1</label>
    </ligand>
</feature>
<reference evidence="16 17" key="1">
    <citation type="submission" date="2020-12" db="EMBL/GenBank/DDBJ databases">
        <title>Metabolic potential, ecology and presence of endohyphal bacteria is reflected in genomic diversity of Mucoromycotina.</title>
        <authorList>
            <person name="Muszewska A."/>
            <person name="Okrasinska A."/>
            <person name="Steczkiewicz K."/>
            <person name="Drgas O."/>
            <person name="Orlowska M."/>
            <person name="Perlinska-Lenart U."/>
            <person name="Aleksandrzak-Piekarczyk T."/>
            <person name="Szatraj K."/>
            <person name="Zielenkiewicz U."/>
            <person name="Pilsyk S."/>
            <person name="Malc E."/>
            <person name="Mieczkowski P."/>
            <person name="Kruszewska J.S."/>
            <person name="Biernat P."/>
            <person name="Pawlowska J."/>
        </authorList>
    </citation>
    <scope>NUCLEOTIDE SEQUENCE [LARGE SCALE GENOMIC DNA]</scope>
    <source>
        <strain evidence="16 17">CBS 142.35</strain>
    </source>
</reference>
<dbReference type="PIRSF" id="PIRSF005586">
    <property type="entry name" value="RNApol_RpoM"/>
    <property type="match status" value="1"/>
</dbReference>